<comment type="caution">
    <text evidence="2">The sequence shown here is derived from an EMBL/GenBank/DDBJ whole genome shotgun (WGS) entry which is preliminary data.</text>
</comment>
<feature type="domain" description="Xylose isomerase-like TIM barrel" evidence="1">
    <location>
        <begin position="35"/>
        <end position="268"/>
    </location>
</feature>
<evidence type="ECO:0000313" key="2">
    <source>
        <dbReference type="EMBL" id="MBE9374865.1"/>
    </source>
</evidence>
<dbReference type="PANTHER" id="PTHR12110:SF47">
    <property type="match status" value="1"/>
</dbReference>
<proteinExistence type="predicted"/>
<sequence>MTEQRDAEPRQTAPDRIPVGLSSASVWPQPARAAFEMAADLGFDGVEVMVWADAVSQDVAALHRLSEQHGVPILAVHAPCLLITQRVWSAEPEERLRRAVVAASELGASTVVVHPPFRWQRRYAEGFGELVGELEETSGISVAVENMFPLRPPNTWSRLRGGKGAGLSAFKPSPDPTEVGYRNYTLDVSHAAAAHVDAIELLKRMKDGLAHVHLADGTGAPRDEHLVPGQGNQPCAEVCEALAADGYRGAVVLEVNTRKARTAQQRAALLAEAQLFARLHLEPVRGDSGPAASR</sequence>
<evidence type="ECO:0000313" key="3">
    <source>
        <dbReference type="Proteomes" id="UP000598360"/>
    </source>
</evidence>
<dbReference type="InterPro" id="IPR013022">
    <property type="entry name" value="Xyl_isomerase-like_TIM-brl"/>
</dbReference>
<keyword evidence="2" id="KW-0413">Isomerase</keyword>
<dbReference type="AlphaFoldDB" id="A0A929B9W3"/>
<protein>
    <submittedName>
        <fullName evidence="2">Sugar phosphate isomerase/epimerase</fullName>
    </submittedName>
</protein>
<dbReference type="RefSeq" id="WP_193928295.1">
    <property type="nucleotide sequence ID" value="NZ_JADEYC010000015.1"/>
</dbReference>
<accession>A0A929B9W3</accession>
<dbReference type="InterPro" id="IPR050312">
    <property type="entry name" value="IolE/XylAMocC-like"/>
</dbReference>
<dbReference type="Pfam" id="PF01261">
    <property type="entry name" value="AP_endonuc_2"/>
    <property type="match status" value="1"/>
</dbReference>
<reference evidence="2" key="1">
    <citation type="submission" date="2020-10" db="EMBL/GenBank/DDBJ databases">
        <title>Diversity and distribution of actinomycetes associated with coral in the coast of Hainan.</title>
        <authorList>
            <person name="Li F."/>
        </authorList>
    </citation>
    <scope>NUCLEOTIDE SEQUENCE</scope>
    <source>
        <strain evidence="2">HNM0983</strain>
    </source>
</reference>
<name>A0A929B9W3_9PSEU</name>
<dbReference type="PANTHER" id="PTHR12110">
    <property type="entry name" value="HYDROXYPYRUVATE ISOMERASE"/>
    <property type="match status" value="1"/>
</dbReference>
<evidence type="ECO:0000259" key="1">
    <source>
        <dbReference type="Pfam" id="PF01261"/>
    </source>
</evidence>
<gene>
    <name evidence="2" type="ORF">IQ251_10465</name>
</gene>
<organism evidence="2 3">
    <name type="scientific">Saccharopolyspora montiporae</name>
    <dbReference type="NCBI Taxonomy" id="2781240"/>
    <lineage>
        <taxon>Bacteria</taxon>
        <taxon>Bacillati</taxon>
        <taxon>Actinomycetota</taxon>
        <taxon>Actinomycetes</taxon>
        <taxon>Pseudonocardiales</taxon>
        <taxon>Pseudonocardiaceae</taxon>
        <taxon>Saccharopolyspora</taxon>
    </lineage>
</organism>
<dbReference type="SUPFAM" id="SSF51658">
    <property type="entry name" value="Xylose isomerase-like"/>
    <property type="match status" value="1"/>
</dbReference>
<dbReference type="InterPro" id="IPR036237">
    <property type="entry name" value="Xyl_isomerase-like_sf"/>
</dbReference>
<dbReference type="GO" id="GO:0016853">
    <property type="term" value="F:isomerase activity"/>
    <property type="evidence" value="ECO:0007669"/>
    <property type="project" value="UniProtKB-KW"/>
</dbReference>
<keyword evidence="3" id="KW-1185">Reference proteome</keyword>
<dbReference type="Gene3D" id="3.20.20.150">
    <property type="entry name" value="Divalent-metal-dependent TIM barrel enzymes"/>
    <property type="match status" value="1"/>
</dbReference>
<dbReference type="EMBL" id="JADEYC010000015">
    <property type="protein sequence ID" value="MBE9374865.1"/>
    <property type="molecule type" value="Genomic_DNA"/>
</dbReference>
<dbReference type="Proteomes" id="UP000598360">
    <property type="component" value="Unassembled WGS sequence"/>
</dbReference>